<gene>
    <name evidence="16" type="ORF">LSAT_V11C700360190</name>
</gene>
<keyword evidence="5" id="KW-0963">Cytoplasm</keyword>
<evidence type="ECO:0000256" key="5">
    <source>
        <dbReference type="ARBA" id="ARBA00022490"/>
    </source>
</evidence>
<evidence type="ECO:0000256" key="1">
    <source>
        <dbReference type="ARBA" id="ARBA00004496"/>
    </source>
</evidence>
<organism evidence="16 17">
    <name type="scientific">Lactuca sativa</name>
    <name type="common">Garden lettuce</name>
    <dbReference type="NCBI Taxonomy" id="4236"/>
    <lineage>
        <taxon>Eukaryota</taxon>
        <taxon>Viridiplantae</taxon>
        <taxon>Streptophyta</taxon>
        <taxon>Embryophyta</taxon>
        <taxon>Tracheophyta</taxon>
        <taxon>Spermatophyta</taxon>
        <taxon>Magnoliopsida</taxon>
        <taxon>eudicotyledons</taxon>
        <taxon>Gunneridae</taxon>
        <taxon>Pentapetalae</taxon>
        <taxon>asterids</taxon>
        <taxon>campanulids</taxon>
        <taxon>Asterales</taxon>
        <taxon>Asteraceae</taxon>
        <taxon>Cichorioideae</taxon>
        <taxon>Cichorieae</taxon>
        <taxon>Lactucinae</taxon>
        <taxon>Lactuca</taxon>
    </lineage>
</organism>
<dbReference type="Pfam" id="PF13976">
    <property type="entry name" value="gag_pre-integrs"/>
    <property type="match status" value="1"/>
</dbReference>
<dbReference type="InterPro" id="IPR043502">
    <property type="entry name" value="DNA/RNA_pol_sf"/>
</dbReference>
<dbReference type="EMBL" id="NBSK02000007">
    <property type="protein sequence ID" value="KAJ0194783.1"/>
    <property type="molecule type" value="Genomic_DNA"/>
</dbReference>
<feature type="binding site" evidence="13">
    <location>
        <position position="971"/>
    </location>
    <ligand>
        <name>Fe cation</name>
        <dbReference type="ChEBI" id="CHEBI:24875"/>
        <label>1</label>
    </ligand>
</feature>
<keyword evidence="11" id="KW-0560">Oxidoreductase</keyword>
<keyword evidence="12 13" id="KW-0408">Iron</keyword>
<protein>
    <recommendedName>
        <fullName evidence="4">inositol oxygenase</fullName>
        <ecNumber evidence="4">1.13.99.1</ecNumber>
    </recommendedName>
</protein>
<name>A0A9R1UXU7_LACSA</name>
<dbReference type="AlphaFoldDB" id="A0A9R1UXU7"/>
<evidence type="ECO:0000256" key="12">
    <source>
        <dbReference type="ARBA" id="ARBA00023004"/>
    </source>
</evidence>
<dbReference type="GO" id="GO:0005737">
    <property type="term" value="C:cytoplasm"/>
    <property type="evidence" value="ECO:0007669"/>
    <property type="project" value="UniProtKB-SubCell"/>
</dbReference>
<dbReference type="GO" id="GO:0019853">
    <property type="term" value="P:L-ascorbic acid biosynthetic process"/>
    <property type="evidence" value="ECO:0007669"/>
    <property type="project" value="UniProtKB-KW"/>
</dbReference>
<feature type="binding site" evidence="13">
    <location>
        <position position="972"/>
    </location>
    <ligand>
        <name>Fe cation</name>
        <dbReference type="ChEBI" id="CHEBI:24875"/>
        <label>1</label>
    </ligand>
</feature>
<evidence type="ECO:0000256" key="6">
    <source>
        <dbReference type="ARBA" id="ARBA00022644"/>
    </source>
</evidence>
<dbReference type="GO" id="GO:0019310">
    <property type="term" value="P:inositol catabolic process"/>
    <property type="evidence" value="ECO:0007669"/>
    <property type="project" value="InterPro"/>
</dbReference>
<dbReference type="GO" id="GO:0005506">
    <property type="term" value="F:iron ion binding"/>
    <property type="evidence" value="ECO:0007669"/>
    <property type="project" value="InterPro"/>
</dbReference>
<dbReference type="EC" id="1.13.99.1" evidence="4"/>
<feature type="binding site" evidence="13">
    <location>
        <position position="1064"/>
    </location>
    <ligand>
        <name>Fe cation</name>
        <dbReference type="ChEBI" id="CHEBI:24875"/>
        <label>1</label>
    </ligand>
</feature>
<dbReference type="SUPFAM" id="SSF56672">
    <property type="entry name" value="DNA/RNA polymerases"/>
    <property type="match status" value="1"/>
</dbReference>
<dbReference type="Pfam" id="PF07727">
    <property type="entry name" value="RVT_2"/>
    <property type="match status" value="2"/>
</dbReference>
<keyword evidence="17" id="KW-1185">Reference proteome</keyword>
<reference evidence="16 17" key="1">
    <citation type="journal article" date="2017" name="Nat. Commun.">
        <title>Genome assembly with in vitro proximity ligation data and whole-genome triplication in lettuce.</title>
        <authorList>
            <person name="Reyes-Chin-Wo S."/>
            <person name="Wang Z."/>
            <person name="Yang X."/>
            <person name="Kozik A."/>
            <person name="Arikit S."/>
            <person name="Song C."/>
            <person name="Xia L."/>
            <person name="Froenicke L."/>
            <person name="Lavelle D.O."/>
            <person name="Truco M.J."/>
            <person name="Xia R."/>
            <person name="Zhu S."/>
            <person name="Xu C."/>
            <person name="Xu H."/>
            <person name="Xu X."/>
            <person name="Cox K."/>
            <person name="Korf I."/>
            <person name="Meyers B.C."/>
            <person name="Michelmore R.W."/>
        </authorList>
    </citation>
    <scope>NUCLEOTIDE SEQUENCE [LARGE SCALE GENOMIC DNA]</scope>
    <source>
        <strain evidence="17">cv. Salinas</strain>
        <tissue evidence="16">Seedlings</tissue>
    </source>
</reference>
<comment type="pathway">
    <text evidence="2">Polyol metabolism; myo-inositol degradation into D-glucuronate; D-glucuronate from myo-inositol: step 1/1.</text>
</comment>
<keyword evidence="10" id="KW-0378">Hydrolase</keyword>
<dbReference type="InterPro" id="IPR001584">
    <property type="entry name" value="Integrase_cat-core"/>
</dbReference>
<evidence type="ECO:0000256" key="2">
    <source>
        <dbReference type="ARBA" id="ARBA00005167"/>
    </source>
</evidence>
<dbReference type="GO" id="GO:0050113">
    <property type="term" value="F:inositol oxygenase activity"/>
    <property type="evidence" value="ECO:0007669"/>
    <property type="project" value="UniProtKB-EC"/>
</dbReference>
<dbReference type="InterPro" id="IPR039537">
    <property type="entry name" value="Retrotran_Ty1/copia-like"/>
</dbReference>
<dbReference type="Pfam" id="PF00665">
    <property type="entry name" value="rve"/>
    <property type="match status" value="1"/>
</dbReference>
<dbReference type="InterPro" id="IPR054722">
    <property type="entry name" value="PolX-like_BBD"/>
</dbReference>
<dbReference type="Pfam" id="PF22936">
    <property type="entry name" value="Pol_BBD"/>
    <property type="match status" value="1"/>
</dbReference>
<dbReference type="GO" id="GO:0003676">
    <property type="term" value="F:nucleic acid binding"/>
    <property type="evidence" value="ECO:0007669"/>
    <property type="project" value="InterPro"/>
</dbReference>
<feature type="domain" description="Integrase catalytic" evidence="15">
    <location>
        <begin position="145"/>
        <end position="325"/>
    </location>
</feature>
<accession>A0A9R1UXU7</accession>
<evidence type="ECO:0000313" key="16">
    <source>
        <dbReference type="EMBL" id="KAJ0194783.1"/>
    </source>
</evidence>
<evidence type="ECO:0000256" key="8">
    <source>
        <dbReference type="ARBA" id="ARBA00022723"/>
    </source>
</evidence>
<dbReference type="GO" id="GO:0015074">
    <property type="term" value="P:DNA integration"/>
    <property type="evidence" value="ECO:0007669"/>
    <property type="project" value="InterPro"/>
</dbReference>
<dbReference type="PROSITE" id="PS50994">
    <property type="entry name" value="INTEGRASE"/>
    <property type="match status" value="1"/>
</dbReference>
<evidence type="ECO:0000256" key="10">
    <source>
        <dbReference type="ARBA" id="ARBA00022801"/>
    </source>
</evidence>
<dbReference type="PANTHER" id="PTHR42648">
    <property type="entry name" value="TRANSPOSASE, PUTATIVE-RELATED"/>
    <property type="match status" value="1"/>
</dbReference>
<keyword evidence="6" id="KW-0060">Ascorbate biosynthesis</keyword>
<evidence type="ECO:0000256" key="14">
    <source>
        <dbReference type="SAM" id="MobiDB-lite"/>
    </source>
</evidence>
<dbReference type="SUPFAM" id="SSF53098">
    <property type="entry name" value="Ribonuclease H-like"/>
    <property type="match status" value="1"/>
</dbReference>
<evidence type="ECO:0000256" key="7">
    <source>
        <dbReference type="ARBA" id="ARBA00022670"/>
    </source>
</evidence>
<dbReference type="SUPFAM" id="SSF109604">
    <property type="entry name" value="HD-domain/PDEase-like"/>
    <property type="match status" value="1"/>
</dbReference>
<sequence>MVLVRIEGKGSVVFKCKDGGCRKLDEVYYIPDLCSNIISLGQLAEGGDEIKIKDPFLWVHDSIGKLLMKVRRSCNRLYKIELEEITPTCLVAKIDESIWLWHKRIGHINFNSMKQMVEKGLIEGVPQMKIPTQPCEGCLMGKQTRNSFPSQTSYRAKKKLELLHGDLCVPITPPTPTGNRYFMLIVDDYSRVMWAYLMKTKDEVLQTFKMFRGKVETEIGEKIKVLRTDRGGEFLSNEYTKYCNETGLERHYTSPYSPQQNGVVERRNRTVLEMVRCNLKTMTMPHALWGEASLNKSLEEFDTIRDVDGKKTTYRTSKRFKFDDGFDDEIGDWVPDTPDQGHMALDLNEDWVNFDQSNDLTDPGSSQPGTPINSPNTPNSNTTQDSPIHTPTSNTTSSSTGGGAPKRYRLLTDLYEATDEIHIPLEELQLIRNGEEPSSYVEAIKEKEWEQAMEAELASIEKNKTWELVDLPKNRKAIGLKWVFKLKKDPSGKLIKHKARIVAKGYVQKHGIDYEEVFAPVARIETVRLILALAGTNGWKVHHLDVKSAFPNGNLEEEVYVLQPPGSCPKSVQKFKKEMKTKFEMSDLGLLTHYLGIEVNQKESGITLKQESYAKNLLVKTGMLNCNPTKTPMEHKLKLKKEDGSELVNPTEYRSIVGGLRYLTHTRPDIPFVVGIVYKRNLGFWLEVLKRRGTSHAKKKQKCVALSSCEAEFMATTIAACQGIWLRRLLSEITGKNIPPVELKVDNKSTLDLMKNPVFHGRSKHIDIRFHFIRECIENGDISVSHVCRKKQKADALTKSLGRLKFEEMRSLLGVMKACEKPTNFAMTLILFSVLPHLSCSRYFEGLLWVFYPSPLKTIASDALPSTTTAQLVLVKQKRKMRKYCHNKQLKIAQQIEEHECFVTKPFVRAKRRRRIVSFKQLVPFGDINSRISFIRRYLDELQIDQLLQTGEVIRKYYPNEDSLHLSALIHDLGKVLLLTRFRELPQWAVVDDTHPLGCAFDESFFHDKLQRKMRLLCLNVDYLSFLIILSILTAMHRYGAYKHLMNEEDVEKLKWLQMFNKHDLQVKVKSMLMLKMLSITITHIK</sequence>
<feature type="region of interest" description="Disordered" evidence="14">
    <location>
        <begin position="354"/>
        <end position="405"/>
    </location>
</feature>
<evidence type="ECO:0000256" key="11">
    <source>
        <dbReference type="ARBA" id="ARBA00023002"/>
    </source>
</evidence>
<dbReference type="InterPro" id="IPR025724">
    <property type="entry name" value="GAG-pre-integrase_dom"/>
</dbReference>
<proteinExistence type="inferred from homology"/>
<evidence type="ECO:0000256" key="9">
    <source>
        <dbReference type="ARBA" id="ARBA00022750"/>
    </source>
</evidence>
<comment type="similarity">
    <text evidence="3">Belongs to the myo-inositol oxygenase family.</text>
</comment>
<feature type="compositionally biased region" description="Low complexity" evidence="14">
    <location>
        <begin position="368"/>
        <end position="383"/>
    </location>
</feature>
<comment type="subcellular location">
    <subcellularLocation>
        <location evidence="1">Cytoplasm</location>
    </subcellularLocation>
</comment>
<keyword evidence="9" id="KW-0064">Aspartyl protease</keyword>
<dbReference type="PANTHER" id="PTHR42648:SF25">
    <property type="entry name" value="RNA-DIRECTED DNA POLYMERASE"/>
    <property type="match status" value="1"/>
</dbReference>
<dbReference type="InterPro" id="IPR036397">
    <property type="entry name" value="RNaseH_sf"/>
</dbReference>
<keyword evidence="7" id="KW-0645">Protease</keyword>
<comment type="cofactor">
    <cofactor evidence="13">
        <name>Fe cation</name>
        <dbReference type="ChEBI" id="CHEBI:24875"/>
    </cofactor>
    <text evidence="13">Binds 2 iron ions per subunit.</text>
</comment>
<dbReference type="CDD" id="cd09272">
    <property type="entry name" value="RNase_HI_RT_Ty1"/>
    <property type="match status" value="1"/>
</dbReference>
<dbReference type="GO" id="GO:0004190">
    <property type="term" value="F:aspartic-type endopeptidase activity"/>
    <property type="evidence" value="ECO:0007669"/>
    <property type="project" value="UniProtKB-KW"/>
</dbReference>
<dbReference type="InterPro" id="IPR012337">
    <property type="entry name" value="RNaseH-like_sf"/>
</dbReference>
<dbReference type="Gene3D" id="3.30.420.10">
    <property type="entry name" value="Ribonuclease H-like superfamily/Ribonuclease H"/>
    <property type="match status" value="1"/>
</dbReference>
<feature type="compositionally biased region" description="Polar residues" evidence="14">
    <location>
        <begin position="354"/>
        <end position="367"/>
    </location>
</feature>
<dbReference type="Proteomes" id="UP000235145">
    <property type="component" value="Unassembled WGS sequence"/>
</dbReference>
<evidence type="ECO:0000256" key="4">
    <source>
        <dbReference type="ARBA" id="ARBA00011919"/>
    </source>
</evidence>
<dbReference type="Pfam" id="PF05153">
    <property type="entry name" value="MIOX"/>
    <property type="match status" value="2"/>
</dbReference>
<dbReference type="GO" id="GO:0006508">
    <property type="term" value="P:proteolysis"/>
    <property type="evidence" value="ECO:0007669"/>
    <property type="project" value="UniProtKB-KW"/>
</dbReference>
<evidence type="ECO:0000256" key="3">
    <source>
        <dbReference type="ARBA" id="ARBA00005286"/>
    </source>
</evidence>
<evidence type="ECO:0000259" key="15">
    <source>
        <dbReference type="PROSITE" id="PS50994"/>
    </source>
</evidence>
<dbReference type="InterPro" id="IPR007828">
    <property type="entry name" value="Inositol_oxygenase"/>
</dbReference>
<evidence type="ECO:0000256" key="13">
    <source>
        <dbReference type="PIRSR" id="PIRSR607828-2"/>
    </source>
</evidence>
<dbReference type="InterPro" id="IPR013103">
    <property type="entry name" value="RVT_2"/>
</dbReference>
<evidence type="ECO:0000313" key="17">
    <source>
        <dbReference type="Proteomes" id="UP000235145"/>
    </source>
</evidence>
<comment type="caution">
    <text evidence="16">The sequence shown here is derived from an EMBL/GenBank/DDBJ whole genome shotgun (WGS) entry which is preliminary data.</text>
</comment>
<keyword evidence="8 13" id="KW-0479">Metal-binding</keyword>